<dbReference type="KEGG" id="ccro:CMC5_061140"/>
<dbReference type="RefSeq" id="WP_050433603.1">
    <property type="nucleotide sequence ID" value="NZ_CP012159.1"/>
</dbReference>
<protein>
    <submittedName>
        <fullName evidence="1">Uncharacterized protein</fullName>
    </submittedName>
</protein>
<dbReference type="EMBL" id="CP012159">
    <property type="protein sequence ID" value="AKT41892.1"/>
    <property type="molecule type" value="Genomic_DNA"/>
</dbReference>
<dbReference type="OrthoDB" id="5504816at2"/>
<sequence length="194" mass="21340">MPLPFGSEAIAHWAASRHLSYVAHPDEGWFRQWEPYVTLTPPGTYYNACTWTAYGGHICIVEPWYAAEGEVPLERTLLGFAVHNGVQRRAAVRFGEHFTTRAIFLEGPPPIPVKIGDPAWDEHAATFASSPEVAAAAFHPRLRRLLAQRGFQGHLELRARGGVVVHLAGAHPHPGGYELLLTAVREIVDAAVAR</sequence>
<dbReference type="AlphaFoldDB" id="A0A0K1EMM2"/>
<reference evidence="1 2" key="1">
    <citation type="submission" date="2015-07" db="EMBL/GenBank/DDBJ databases">
        <title>Genome analysis of myxobacterium Chondromyces crocatus Cm c5 reveals a high potential for natural compound synthesis and the genetic basis for the loss of fruiting body formation.</title>
        <authorList>
            <person name="Zaburannyi N."/>
            <person name="Bunk B."/>
            <person name="Maier J."/>
            <person name="Overmann J."/>
            <person name="Mueller R."/>
        </authorList>
    </citation>
    <scope>NUCLEOTIDE SEQUENCE [LARGE SCALE GENOMIC DNA]</scope>
    <source>
        <strain evidence="1 2">Cm c5</strain>
    </source>
</reference>
<accession>A0A0K1EMM2</accession>
<keyword evidence="2" id="KW-1185">Reference proteome</keyword>
<dbReference type="Proteomes" id="UP000067626">
    <property type="component" value="Chromosome"/>
</dbReference>
<gene>
    <name evidence="1" type="ORF">CMC5_061140</name>
</gene>
<dbReference type="STRING" id="52.CMC5_061140"/>
<organism evidence="1 2">
    <name type="scientific">Chondromyces crocatus</name>
    <dbReference type="NCBI Taxonomy" id="52"/>
    <lineage>
        <taxon>Bacteria</taxon>
        <taxon>Pseudomonadati</taxon>
        <taxon>Myxococcota</taxon>
        <taxon>Polyangia</taxon>
        <taxon>Polyangiales</taxon>
        <taxon>Polyangiaceae</taxon>
        <taxon>Chondromyces</taxon>
    </lineage>
</organism>
<name>A0A0K1EMM2_CHOCO</name>
<proteinExistence type="predicted"/>
<evidence type="ECO:0000313" key="1">
    <source>
        <dbReference type="EMBL" id="AKT41892.1"/>
    </source>
</evidence>
<evidence type="ECO:0000313" key="2">
    <source>
        <dbReference type="Proteomes" id="UP000067626"/>
    </source>
</evidence>